<dbReference type="RefSeq" id="WP_203906925.1">
    <property type="nucleotide sequence ID" value="NZ_BONY01000005.1"/>
</dbReference>
<evidence type="ECO:0000256" key="2">
    <source>
        <dbReference type="ARBA" id="ARBA00012652"/>
    </source>
</evidence>
<dbReference type="SUPFAM" id="SSF48208">
    <property type="entry name" value="Six-hairpin glycosidases"/>
    <property type="match status" value="1"/>
</dbReference>
<feature type="domain" description="Alpha-L-rhamnosidase concanavalin-like" evidence="4">
    <location>
        <begin position="330"/>
        <end position="429"/>
    </location>
</feature>
<dbReference type="Gene3D" id="2.60.40.10">
    <property type="entry name" value="Immunoglobulins"/>
    <property type="match status" value="1"/>
</dbReference>
<dbReference type="InterPro" id="IPR008902">
    <property type="entry name" value="Rhamnosid_concanavalin"/>
</dbReference>
<evidence type="ECO:0000256" key="3">
    <source>
        <dbReference type="ARBA" id="ARBA00022801"/>
    </source>
</evidence>
<dbReference type="Pfam" id="PF17390">
    <property type="entry name" value="Bac_rhamnosid_C"/>
    <property type="match status" value="1"/>
</dbReference>
<dbReference type="Gene3D" id="1.50.10.10">
    <property type="match status" value="1"/>
</dbReference>
<dbReference type="InterPro" id="IPR035398">
    <property type="entry name" value="Bac_rhamnosid_C"/>
</dbReference>
<accession>A0A8J3VCX2</accession>
<protein>
    <recommendedName>
        <fullName evidence="2">alpha-L-rhamnosidase</fullName>
        <ecNumber evidence="2">3.2.1.40</ecNumber>
    </recommendedName>
</protein>
<organism evidence="8 9">
    <name type="scientific">Rhizocola hellebori</name>
    <dbReference type="NCBI Taxonomy" id="1392758"/>
    <lineage>
        <taxon>Bacteria</taxon>
        <taxon>Bacillati</taxon>
        <taxon>Actinomycetota</taxon>
        <taxon>Actinomycetes</taxon>
        <taxon>Micromonosporales</taxon>
        <taxon>Micromonosporaceae</taxon>
        <taxon>Rhizocola</taxon>
    </lineage>
</organism>
<dbReference type="InterPro" id="IPR013737">
    <property type="entry name" value="Bac_rhamnosid_N"/>
</dbReference>
<dbReference type="Gene3D" id="2.60.120.260">
    <property type="entry name" value="Galactose-binding domain-like"/>
    <property type="match status" value="2"/>
</dbReference>
<dbReference type="PANTHER" id="PTHR33307">
    <property type="entry name" value="ALPHA-RHAMNOSIDASE (EUROFUNG)"/>
    <property type="match status" value="1"/>
</dbReference>
<dbReference type="InterPro" id="IPR013783">
    <property type="entry name" value="Ig-like_fold"/>
</dbReference>
<dbReference type="Pfam" id="PF08531">
    <property type="entry name" value="Bac_rhamnosid_N"/>
    <property type="match status" value="1"/>
</dbReference>
<evidence type="ECO:0000313" key="9">
    <source>
        <dbReference type="Proteomes" id="UP000612899"/>
    </source>
</evidence>
<dbReference type="Pfam" id="PF05592">
    <property type="entry name" value="Bac_rhamnosid"/>
    <property type="match status" value="1"/>
</dbReference>
<keyword evidence="9" id="KW-1185">Reference proteome</keyword>
<reference evidence="8" key="1">
    <citation type="submission" date="2021-01" db="EMBL/GenBank/DDBJ databases">
        <title>Whole genome shotgun sequence of Rhizocola hellebori NBRC 109834.</title>
        <authorList>
            <person name="Komaki H."/>
            <person name="Tamura T."/>
        </authorList>
    </citation>
    <scope>NUCLEOTIDE SEQUENCE</scope>
    <source>
        <strain evidence="8">NBRC 109834</strain>
    </source>
</reference>
<dbReference type="Pfam" id="PF17389">
    <property type="entry name" value="Bac_rhamnosid6H"/>
    <property type="match status" value="1"/>
</dbReference>
<keyword evidence="3" id="KW-0378">Hydrolase</keyword>
<name>A0A8J3VCX2_9ACTN</name>
<feature type="domain" description="Alpha-L-rhamnosidase C-terminal" evidence="7">
    <location>
        <begin position="784"/>
        <end position="849"/>
    </location>
</feature>
<dbReference type="PIRSF" id="PIRSF010631">
    <property type="entry name" value="A-rhamnsds"/>
    <property type="match status" value="1"/>
</dbReference>
<evidence type="ECO:0000259" key="4">
    <source>
        <dbReference type="Pfam" id="PF05592"/>
    </source>
</evidence>
<sequence length="873" mass="95521">MSGIDAPVKVVRLKAEHHREPLGIGQIRPRLSWQVETEHPDWTQTAYQIAVVSDDEPDRTVLSMQIPAQEQTLVPWPLPPLASRSRCAVKVRVWHEQSDDPSPWSPPLIIETGLVRPEDWTARMITPDLGQPADRDWPALLLRRAFTLPAAPVRARLYVAAQGVYEMELNGERVGDHVLAPGWTSYHHRLRYQTFDVTHLLRDGGNAIGGWLAEGWYRGRLGFLGGKRAIYGAHVGLFAQLEVVCADGSTVVVATDESWRAGASPIVATGLYDGEHYDARLERAGWSAPGFDDRDWAGVTAQPFDARLLVAPDGPPVRRTESIAPVAITTLPSGKTIVDFGQNLTGRVRIRVRGEAGRTIVIRHAEILQDSELCTAPLRHAAATDGYTLRGDAAIEEWEPRFTLHGFRYAEVVGWPGELHSDDIDAVICHTDMARTGWFACSDPLLERFHENVVWSMRGNFVDVPTDCPQRDERLGWTGDIAVFAPTASFLFDCAGMLTSWLADLAAEQGALGTVPAYVPWIDLVFPVAPTAVWGDAAVSVPTVLHERFADVGVLRQQYASMKAWVEQVAALAGDRRLWTSGFQFGDWLDPAAPPDKPAAARTDAYLVATAYHARSAAQLAAIAALLGEDEDHLRYTALAAEVADAFNNEFVTPNGRVVSDAQTAYAVALHANLLEKSEQRERAGRRLVELVEAGGHHVATGFVGTPLICDALTAVGADDTAGRLLMQRQCPSWLYPVTMGATTIWERWDSMLPDGTVNPGEMTSFNHYALGAVADWLHRRVAGLAPAAPGYRRVAVRPRPGGGLTHASAAYESPFGRIEVAWRRAEDRLHVDVTIPPGVTAFVELPDPSFSPVDIGSGRHTFTCAWPNPSDS</sequence>
<comment type="caution">
    <text evidence="8">The sequence shown here is derived from an EMBL/GenBank/DDBJ whole genome shotgun (WGS) entry which is preliminary data.</text>
</comment>
<comment type="catalytic activity">
    <reaction evidence="1">
        <text>Hydrolysis of terminal non-reducing alpha-L-rhamnose residues in alpha-L-rhamnosides.</text>
        <dbReference type="EC" id="3.2.1.40"/>
    </reaction>
</comment>
<dbReference type="PANTHER" id="PTHR33307:SF6">
    <property type="entry name" value="ALPHA-RHAMNOSIDASE (EUROFUNG)-RELATED"/>
    <property type="match status" value="1"/>
</dbReference>
<dbReference type="InterPro" id="IPR012341">
    <property type="entry name" value="6hp_glycosidase-like_sf"/>
</dbReference>
<dbReference type="GO" id="GO:0005975">
    <property type="term" value="P:carbohydrate metabolic process"/>
    <property type="evidence" value="ECO:0007669"/>
    <property type="project" value="InterPro"/>
</dbReference>
<evidence type="ECO:0000259" key="5">
    <source>
        <dbReference type="Pfam" id="PF08531"/>
    </source>
</evidence>
<feature type="domain" description="Alpha-L-rhamnosidase six-hairpin glycosidase" evidence="6">
    <location>
        <begin position="435"/>
        <end position="782"/>
    </location>
</feature>
<evidence type="ECO:0000259" key="6">
    <source>
        <dbReference type="Pfam" id="PF17389"/>
    </source>
</evidence>
<dbReference type="Proteomes" id="UP000612899">
    <property type="component" value="Unassembled WGS sequence"/>
</dbReference>
<evidence type="ECO:0000259" key="7">
    <source>
        <dbReference type="Pfam" id="PF17390"/>
    </source>
</evidence>
<dbReference type="InterPro" id="IPR008928">
    <property type="entry name" value="6-hairpin_glycosidase_sf"/>
</dbReference>
<dbReference type="Gene3D" id="2.60.420.10">
    <property type="entry name" value="Maltose phosphorylase, domain 3"/>
    <property type="match status" value="1"/>
</dbReference>
<feature type="domain" description="Bacterial alpha-L-rhamnosidase N-terminal" evidence="5">
    <location>
        <begin position="152"/>
        <end position="321"/>
    </location>
</feature>
<gene>
    <name evidence="8" type="ORF">Rhe02_10610</name>
</gene>
<dbReference type="GO" id="GO:0030596">
    <property type="term" value="F:alpha-L-rhamnosidase activity"/>
    <property type="evidence" value="ECO:0007669"/>
    <property type="project" value="UniProtKB-EC"/>
</dbReference>
<dbReference type="Pfam" id="PF25788">
    <property type="entry name" value="Ig_Rha78A_N"/>
    <property type="match status" value="1"/>
</dbReference>
<dbReference type="EMBL" id="BONY01000005">
    <property type="protein sequence ID" value="GIH02994.1"/>
    <property type="molecule type" value="Genomic_DNA"/>
</dbReference>
<dbReference type="InterPro" id="IPR035396">
    <property type="entry name" value="Bac_rhamnosid6H"/>
</dbReference>
<evidence type="ECO:0000256" key="1">
    <source>
        <dbReference type="ARBA" id="ARBA00001445"/>
    </source>
</evidence>
<dbReference type="AlphaFoldDB" id="A0A8J3VCX2"/>
<dbReference type="InterPro" id="IPR016007">
    <property type="entry name" value="Alpha_rhamnosid"/>
</dbReference>
<proteinExistence type="predicted"/>
<dbReference type="EC" id="3.2.1.40" evidence="2"/>
<evidence type="ECO:0000313" key="8">
    <source>
        <dbReference type="EMBL" id="GIH02994.1"/>
    </source>
</evidence>